<evidence type="ECO:0000256" key="9">
    <source>
        <dbReference type="ARBA" id="ARBA00023180"/>
    </source>
</evidence>
<dbReference type="PROSITE" id="PS50041">
    <property type="entry name" value="C_TYPE_LECTIN_2"/>
    <property type="match status" value="1"/>
</dbReference>
<dbReference type="Pfam" id="PF08391">
    <property type="entry name" value="Ly49"/>
    <property type="match status" value="1"/>
</dbReference>
<dbReference type="AlphaFoldDB" id="A0A3Q0HA07"/>
<dbReference type="Pfam" id="PF00059">
    <property type="entry name" value="Lectin_C"/>
    <property type="match status" value="1"/>
</dbReference>
<evidence type="ECO:0000256" key="2">
    <source>
        <dbReference type="ARBA" id="ARBA00022692"/>
    </source>
</evidence>
<dbReference type="InterPro" id="IPR001304">
    <property type="entry name" value="C-type_lectin-like"/>
</dbReference>
<keyword evidence="12" id="KW-0175">Coiled coil</keyword>
<evidence type="ECO:0000256" key="13">
    <source>
        <dbReference type="SAM" id="Phobius"/>
    </source>
</evidence>
<dbReference type="CDD" id="cd03593">
    <property type="entry name" value="CLECT_NK_receptors_like"/>
    <property type="match status" value="1"/>
</dbReference>
<evidence type="ECO:0000256" key="7">
    <source>
        <dbReference type="ARBA" id="ARBA00023157"/>
    </source>
</evidence>
<keyword evidence="9" id="KW-0325">Glycoprotein</keyword>
<keyword evidence="5 13" id="KW-1133">Transmembrane helix</keyword>
<dbReference type="PANTHER" id="PTHR22800">
    <property type="entry name" value="C-TYPE LECTIN PROTEINS"/>
    <property type="match status" value="1"/>
</dbReference>
<dbReference type="STRING" id="38654.A0A3Q0HA07"/>
<organism evidence="15 16">
    <name type="scientific">Alligator sinensis</name>
    <name type="common">Chinese alligator</name>
    <dbReference type="NCBI Taxonomy" id="38654"/>
    <lineage>
        <taxon>Eukaryota</taxon>
        <taxon>Metazoa</taxon>
        <taxon>Chordata</taxon>
        <taxon>Craniata</taxon>
        <taxon>Vertebrata</taxon>
        <taxon>Euteleostomi</taxon>
        <taxon>Archelosauria</taxon>
        <taxon>Archosauria</taxon>
        <taxon>Crocodylia</taxon>
        <taxon>Alligatoridae</taxon>
        <taxon>Alligatorinae</taxon>
        <taxon>Alligator</taxon>
    </lineage>
</organism>
<evidence type="ECO:0000313" key="15">
    <source>
        <dbReference type="Proteomes" id="UP000189705"/>
    </source>
</evidence>
<dbReference type="PANTHER" id="PTHR22800:SF252">
    <property type="entry name" value="NATURAL KILLER CELLS ANTIGEN CD94"/>
    <property type="match status" value="1"/>
</dbReference>
<dbReference type="InterPro" id="IPR033992">
    <property type="entry name" value="NKR-like_CTLD"/>
</dbReference>
<evidence type="ECO:0000256" key="5">
    <source>
        <dbReference type="ARBA" id="ARBA00022989"/>
    </source>
</evidence>
<comment type="subcellular location">
    <subcellularLocation>
        <location evidence="1">Membrane</location>
        <topology evidence="1">Single-pass type II membrane protein</topology>
    </subcellularLocation>
</comment>
<gene>
    <name evidence="16" type="primary">LOC102383561</name>
</gene>
<evidence type="ECO:0000256" key="12">
    <source>
        <dbReference type="SAM" id="Coils"/>
    </source>
</evidence>
<keyword evidence="6 13" id="KW-0472">Membrane</keyword>
<sequence>MRKQEVTFLDLRFHTSTLQEGQMPTITENRGSYSPSLPWRLIAVTLGIFCLALLATVGTLAALALQASHEARKYKEKLIKHEEVSKNLTQLQETLKNCTKQRDDFQARTHKLSDEVKRKGKLCNRCPEGWILHEEMCYLFSNKEKTWHDSKQCCSSQNSRLLSINKKELDFITSLQCFHWIGLSRRDATTQLYWEDGTAYATDWFQEKTPVSGEESCALFNRRINFLYKCTELARYICEKMAVQ</sequence>
<keyword evidence="8" id="KW-0675">Receptor</keyword>
<dbReference type="InParanoid" id="A0A3Q0HA07"/>
<evidence type="ECO:0000256" key="6">
    <source>
        <dbReference type="ARBA" id="ARBA00023136"/>
    </source>
</evidence>
<name>A0A3Q0HA07_ALLSI</name>
<dbReference type="InterPro" id="IPR016186">
    <property type="entry name" value="C-type_lectin-like/link_sf"/>
</dbReference>
<keyword evidence="15" id="KW-1185">Reference proteome</keyword>
<dbReference type="RefSeq" id="XP_025067265.1">
    <property type="nucleotide sequence ID" value="XM_025211480.1"/>
</dbReference>
<dbReference type="Gene3D" id="3.10.100.10">
    <property type="entry name" value="Mannose-Binding Protein A, subunit A"/>
    <property type="match status" value="1"/>
</dbReference>
<dbReference type="GO" id="GO:0002223">
    <property type="term" value="P:stimulatory C-type lectin receptor signaling pathway"/>
    <property type="evidence" value="ECO:0007669"/>
    <property type="project" value="TreeGrafter"/>
</dbReference>
<dbReference type="GO" id="GO:0030246">
    <property type="term" value="F:carbohydrate binding"/>
    <property type="evidence" value="ECO:0007669"/>
    <property type="project" value="UniProtKB-KW"/>
</dbReference>
<feature type="domain" description="C-type lectin" evidence="14">
    <location>
        <begin position="133"/>
        <end position="239"/>
    </location>
</feature>
<reference evidence="16" key="1">
    <citation type="submission" date="2025-08" db="UniProtKB">
        <authorList>
            <consortium name="RefSeq"/>
        </authorList>
    </citation>
    <scope>IDENTIFICATION</scope>
</reference>
<proteinExistence type="predicted"/>
<dbReference type="GO" id="GO:0045954">
    <property type="term" value="P:positive regulation of natural killer cell mediated cytotoxicity"/>
    <property type="evidence" value="ECO:0007669"/>
    <property type="project" value="TreeGrafter"/>
</dbReference>
<dbReference type="SUPFAM" id="SSF56436">
    <property type="entry name" value="C-type lectin-like"/>
    <property type="match status" value="1"/>
</dbReference>
<accession>A0A3Q0HA07</accession>
<feature type="transmembrane region" description="Helical" evidence="13">
    <location>
        <begin position="41"/>
        <end position="65"/>
    </location>
</feature>
<evidence type="ECO:0000256" key="8">
    <source>
        <dbReference type="ARBA" id="ARBA00023170"/>
    </source>
</evidence>
<dbReference type="InterPro" id="IPR013600">
    <property type="entry name" value="Ly49_N"/>
</dbReference>
<keyword evidence="4" id="KW-0735">Signal-anchor</keyword>
<dbReference type="GeneID" id="102383561"/>
<evidence type="ECO:0000256" key="4">
    <source>
        <dbReference type="ARBA" id="ARBA00022968"/>
    </source>
</evidence>
<dbReference type="Proteomes" id="UP000189705">
    <property type="component" value="Unplaced"/>
</dbReference>
<dbReference type="InterPro" id="IPR050919">
    <property type="entry name" value="NKG2/CD94_NK_receptors"/>
</dbReference>
<evidence type="ECO:0000313" key="16">
    <source>
        <dbReference type="RefSeq" id="XP_025067265.1"/>
    </source>
</evidence>
<evidence type="ECO:0000256" key="11">
    <source>
        <dbReference type="ARBA" id="ARBA00041489"/>
    </source>
</evidence>
<evidence type="ECO:0000259" key="14">
    <source>
        <dbReference type="PROSITE" id="PS50041"/>
    </source>
</evidence>
<dbReference type="InterPro" id="IPR016187">
    <property type="entry name" value="CTDL_fold"/>
</dbReference>
<feature type="coiled-coil region" evidence="12">
    <location>
        <begin position="81"/>
        <end position="108"/>
    </location>
</feature>
<evidence type="ECO:0000256" key="10">
    <source>
        <dbReference type="ARBA" id="ARBA00041193"/>
    </source>
</evidence>
<protein>
    <recommendedName>
        <fullName evidence="10">Natural killer cells antigen CD94</fullName>
    </recommendedName>
    <alternativeName>
        <fullName evidence="11">Killer cell lectin-like receptor subfamily D member 1</fullName>
    </alternativeName>
</protein>
<evidence type="ECO:0000256" key="3">
    <source>
        <dbReference type="ARBA" id="ARBA00022734"/>
    </source>
</evidence>
<keyword evidence="2 13" id="KW-0812">Transmembrane</keyword>
<dbReference type="GO" id="GO:0016020">
    <property type="term" value="C:membrane"/>
    <property type="evidence" value="ECO:0007669"/>
    <property type="project" value="UniProtKB-SubCell"/>
</dbReference>
<keyword evidence="3" id="KW-0430">Lectin</keyword>
<dbReference type="KEGG" id="asn:102383561"/>
<evidence type="ECO:0000256" key="1">
    <source>
        <dbReference type="ARBA" id="ARBA00004606"/>
    </source>
</evidence>
<keyword evidence="7" id="KW-1015">Disulfide bond</keyword>
<dbReference type="SMART" id="SM00034">
    <property type="entry name" value="CLECT"/>
    <property type="match status" value="1"/>
</dbReference>